<organism evidence="10 11">
    <name type="scientific">Isoptericola hypogeus</name>
    <dbReference type="NCBI Taxonomy" id="300179"/>
    <lineage>
        <taxon>Bacteria</taxon>
        <taxon>Bacillati</taxon>
        <taxon>Actinomycetota</taxon>
        <taxon>Actinomycetes</taxon>
        <taxon>Micrococcales</taxon>
        <taxon>Promicromonosporaceae</taxon>
        <taxon>Isoptericola</taxon>
    </lineage>
</organism>
<evidence type="ECO:0000256" key="5">
    <source>
        <dbReference type="ARBA" id="ARBA00023295"/>
    </source>
</evidence>
<dbReference type="InterPro" id="IPR050226">
    <property type="entry name" value="NagZ_Beta-hexosaminidase"/>
</dbReference>
<dbReference type="Proteomes" id="UP001501138">
    <property type="component" value="Unassembled WGS sequence"/>
</dbReference>
<comment type="similarity">
    <text evidence="2 6">Belongs to the glycosyl hydrolase 3 family.</text>
</comment>
<dbReference type="InterPro" id="IPR001764">
    <property type="entry name" value="Glyco_hydro_3_N"/>
</dbReference>
<dbReference type="SUPFAM" id="SSF52279">
    <property type="entry name" value="Beta-D-glucan exohydrolase, C-terminal domain"/>
    <property type="match status" value="1"/>
</dbReference>
<keyword evidence="5 6" id="KW-0326">Glycosidase</keyword>
<dbReference type="InterPro" id="IPR017853">
    <property type="entry name" value="GH"/>
</dbReference>
<gene>
    <name evidence="10" type="ORF">GCM10009809_00160</name>
</gene>
<dbReference type="InterPro" id="IPR002772">
    <property type="entry name" value="Glyco_hydro_3_C"/>
</dbReference>
<evidence type="ECO:0000256" key="7">
    <source>
        <dbReference type="SAM" id="SignalP"/>
    </source>
</evidence>
<dbReference type="InterPro" id="IPR019800">
    <property type="entry name" value="Glyco_hydro_3_AS"/>
</dbReference>
<feature type="domain" description="Glycoside hydrolase family 3 N-terminal" evidence="8">
    <location>
        <begin position="45"/>
        <end position="381"/>
    </location>
</feature>
<dbReference type="PROSITE" id="PS00775">
    <property type="entry name" value="GLYCOSYL_HYDROL_F3"/>
    <property type="match status" value="1"/>
</dbReference>
<proteinExistence type="inferred from homology"/>
<dbReference type="SUPFAM" id="SSF51445">
    <property type="entry name" value="(Trans)glycosidases"/>
    <property type="match status" value="1"/>
</dbReference>
<dbReference type="Gene3D" id="3.40.50.1700">
    <property type="entry name" value="Glycoside hydrolase family 3 C-terminal domain"/>
    <property type="match status" value="1"/>
</dbReference>
<keyword evidence="7" id="KW-0732">Signal</keyword>
<evidence type="ECO:0000259" key="9">
    <source>
        <dbReference type="Pfam" id="PF01915"/>
    </source>
</evidence>
<keyword evidence="11" id="KW-1185">Reference proteome</keyword>
<dbReference type="InterPro" id="IPR036881">
    <property type="entry name" value="Glyco_hydro_3_C_sf"/>
</dbReference>
<evidence type="ECO:0000313" key="11">
    <source>
        <dbReference type="Proteomes" id="UP001501138"/>
    </source>
</evidence>
<sequence>MSRGTWRGLAAAVGAGGIVLATLSAPAAGAGNDTNDVEAIIDGMTLEEKVGQMFVPYMYGSTIDEADPRNVPAAGVPSIGAMIDEFHPGGIIYFGWSNNLRSPEQVAQLSNDIQARALSGGGGVPMTTSIDQEEGVVVRLPQPSAQLPGAMALGATRDAGHARDAGRITAEKLASVGVNQDYSPIVDVNSNALNPVIGVRAFGGDTGLVADLGVAQLRGFQDDGGISASVKHFPGHGDTAVDSHYGVPLIDKSEAEFRAEDLPPFQAAIDAGADSIMTAHIVVPALDPSGRPATFSRPILTELLREEMGFDGVVVTDSLSMQGAREEFGDDRVPVEAILAGADQMLMPPNLRVAYDGVIAAVADGEITVERIDDSVRRILEMKEKRGVLDDPLVDLTAVPDVLATPEHDATATEIADDSITLLSNDGGLLPLGDGADVFLTGWGGSARLDTMADELTVHGADVTVQPAADPTAAQVEAAVAASAGHDVVVVLTQSAGFAPSAAQQALVTGLAGTDVPVVQVAVRNPYDVASTAETAAAIAAYGYADVSLEATARVLMGQVNPVGRLPVAIPDGADTLFPLGYGLHYPVTPEPPVFVDRVGRGQDTYEIPEVQGVDYLVRDRVVAPGTHRSNRDVTITAVAQEGYELADGAATTWESDFTAGRPSR</sequence>
<keyword evidence="4 6" id="KW-0378">Hydrolase</keyword>
<dbReference type="EC" id="3.2.1.52" evidence="3"/>
<feature type="chain" id="PRO_5045075984" description="beta-N-acetylhexosaminidase" evidence="7">
    <location>
        <begin position="28"/>
        <end position="665"/>
    </location>
</feature>
<comment type="catalytic activity">
    <reaction evidence="1">
        <text>Hydrolysis of terminal non-reducing N-acetyl-D-hexosamine residues in N-acetyl-beta-D-hexosaminides.</text>
        <dbReference type="EC" id="3.2.1.52"/>
    </reaction>
</comment>
<dbReference type="RefSeq" id="WP_344244404.1">
    <property type="nucleotide sequence ID" value="NZ_BAAAPM010000001.1"/>
</dbReference>
<evidence type="ECO:0000256" key="6">
    <source>
        <dbReference type="RuleBase" id="RU361161"/>
    </source>
</evidence>
<reference evidence="10 11" key="1">
    <citation type="journal article" date="2019" name="Int. J. Syst. Evol. Microbiol.">
        <title>The Global Catalogue of Microorganisms (GCM) 10K type strain sequencing project: providing services to taxonomists for standard genome sequencing and annotation.</title>
        <authorList>
            <consortium name="The Broad Institute Genomics Platform"/>
            <consortium name="The Broad Institute Genome Sequencing Center for Infectious Disease"/>
            <person name="Wu L."/>
            <person name="Ma J."/>
        </authorList>
    </citation>
    <scope>NUCLEOTIDE SEQUENCE [LARGE SCALE GENOMIC DNA]</scope>
    <source>
        <strain evidence="10 11">JCM 15589</strain>
    </source>
</reference>
<evidence type="ECO:0000256" key="3">
    <source>
        <dbReference type="ARBA" id="ARBA00012663"/>
    </source>
</evidence>
<dbReference type="EMBL" id="BAAAPM010000001">
    <property type="protein sequence ID" value="GAA1707802.1"/>
    <property type="molecule type" value="Genomic_DNA"/>
</dbReference>
<feature type="signal peptide" evidence="7">
    <location>
        <begin position="1"/>
        <end position="27"/>
    </location>
</feature>
<dbReference type="InterPro" id="IPR036962">
    <property type="entry name" value="Glyco_hydro_3_N_sf"/>
</dbReference>
<evidence type="ECO:0000256" key="1">
    <source>
        <dbReference type="ARBA" id="ARBA00001231"/>
    </source>
</evidence>
<accession>A0ABN2IM51</accession>
<dbReference type="PRINTS" id="PR00133">
    <property type="entry name" value="GLHYDRLASE3"/>
</dbReference>
<evidence type="ECO:0000256" key="4">
    <source>
        <dbReference type="ARBA" id="ARBA00022801"/>
    </source>
</evidence>
<dbReference type="PANTHER" id="PTHR30480:SF13">
    <property type="entry name" value="BETA-HEXOSAMINIDASE"/>
    <property type="match status" value="1"/>
</dbReference>
<dbReference type="PANTHER" id="PTHR30480">
    <property type="entry name" value="BETA-HEXOSAMINIDASE-RELATED"/>
    <property type="match status" value="1"/>
</dbReference>
<dbReference type="Pfam" id="PF00933">
    <property type="entry name" value="Glyco_hydro_3"/>
    <property type="match status" value="1"/>
</dbReference>
<evidence type="ECO:0000313" key="10">
    <source>
        <dbReference type="EMBL" id="GAA1707802.1"/>
    </source>
</evidence>
<feature type="domain" description="Glycoside hydrolase family 3 C-terminal" evidence="9">
    <location>
        <begin position="420"/>
        <end position="586"/>
    </location>
</feature>
<dbReference type="Pfam" id="PF01915">
    <property type="entry name" value="Glyco_hydro_3_C"/>
    <property type="match status" value="1"/>
</dbReference>
<dbReference type="GO" id="GO:0016787">
    <property type="term" value="F:hydrolase activity"/>
    <property type="evidence" value="ECO:0007669"/>
    <property type="project" value="UniProtKB-KW"/>
</dbReference>
<evidence type="ECO:0000256" key="2">
    <source>
        <dbReference type="ARBA" id="ARBA00005336"/>
    </source>
</evidence>
<evidence type="ECO:0000259" key="8">
    <source>
        <dbReference type="Pfam" id="PF00933"/>
    </source>
</evidence>
<name>A0ABN2IM51_9MICO</name>
<comment type="caution">
    <text evidence="10">The sequence shown here is derived from an EMBL/GenBank/DDBJ whole genome shotgun (WGS) entry which is preliminary data.</text>
</comment>
<protein>
    <recommendedName>
        <fullName evidence="3">beta-N-acetylhexosaminidase</fullName>
        <ecNumber evidence="3">3.2.1.52</ecNumber>
    </recommendedName>
</protein>
<dbReference type="Gene3D" id="3.20.20.300">
    <property type="entry name" value="Glycoside hydrolase, family 3, N-terminal domain"/>
    <property type="match status" value="1"/>
</dbReference>